<organism evidence="4 5">
    <name type="scientific">Sphaerotilus microaerophilus</name>
    <dbReference type="NCBI Taxonomy" id="2914710"/>
    <lineage>
        <taxon>Bacteria</taxon>
        <taxon>Pseudomonadati</taxon>
        <taxon>Pseudomonadota</taxon>
        <taxon>Betaproteobacteria</taxon>
        <taxon>Burkholderiales</taxon>
        <taxon>Sphaerotilaceae</taxon>
        <taxon>Sphaerotilus</taxon>
    </lineage>
</organism>
<dbReference type="Pfam" id="PF14341">
    <property type="entry name" value="PilX_N"/>
    <property type="match status" value="1"/>
</dbReference>
<evidence type="ECO:0000313" key="5">
    <source>
        <dbReference type="Proteomes" id="UP001057498"/>
    </source>
</evidence>
<feature type="domain" description="Type 4 fimbrial biogenesis protein PilX N-terminal" evidence="3">
    <location>
        <begin position="20"/>
        <end position="70"/>
    </location>
</feature>
<keyword evidence="1" id="KW-0812">Transmembrane</keyword>
<name>A0ABM7YJR6_9BURK</name>
<evidence type="ECO:0000256" key="1">
    <source>
        <dbReference type="SAM" id="Phobius"/>
    </source>
</evidence>
<dbReference type="Proteomes" id="UP001057498">
    <property type="component" value="Chromosome"/>
</dbReference>
<dbReference type="InterPro" id="IPR025205">
    <property type="entry name" value="PilX/PilW_C"/>
</dbReference>
<gene>
    <name evidence="4" type="ORF">CATMQ487_15030</name>
</gene>
<protein>
    <recommendedName>
        <fullName evidence="6">Type IV pilus assembly protein PilX</fullName>
    </recommendedName>
</protein>
<evidence type="ECO:0008006" key="6">
    <source>
        <dbReference type="Google" id="ProtNLM"/>
    </source>
</evidence>
<dbReference type="Pfam" id="PF13681">
    <property type="entry name" value="PilX"/>
    <property type="match status" value="1"/>
</dbReference>
<evidence type="ECO:0000259" key="3">
    <source>
        <dbReference type="Pfam" id="PF14341"/>
    </source>
</evidence>
<evidence type="ECO:0000259" key="2">
    <source>
        <dbReference type="Pfam" id="PF13681"/>
    </source>
</evidence>
<feature type="transmembrane region" description="Helical" evidence="1">
    <location>
        <begin position="21"/>
        <end position="42"/>
    </location>
</feature>
<proteinExistence type="predicted"/>
<sequence>MKSILSCRHPVTAALRSPQRGFSLLAVLMMMVVLAFLSLGALNTSVIQERMAGNARDRELALQAAEAALRDAETHIEASLTMDSGFESACTNGLCMPASMVASGAVSTLRWKTIDWSSAAGKSRAYGSATSATALPDVAAQPRYIVELLPVLPPPSGQSANLGSNTTAPQAFRITARGVGVRSTTVVILQSTYIKQ</sequence>
<keyword evidence="1" id="KW-1133">Transmembrane helix</keyword>
<accession>A0ABM7YJR6</accession>
<evidence type="ECO:0000313" key="4">
    <source>
        <dbReference type="EMBL" id="BDI04533.1"/>
    </source>
</evidence>
<feature type="domain" description="PilX/PilW C-terminal" evidence="2">
    <location>
        <begin position="92"/>
        <end position="195"/>
    </location>
</feature>
<dbReference type="EMBL" id="AP025730">
    <property type="protein sequence ID" value="BDI04533.1"/>
    <property type="molecule type" value="Genomic_DNA"/>
</dbReference>
<keyword evidence="5" id="KW-1185">Reference proteome</keyword>
<dbReference type="RefSeq" id="WP_251972646.1">
    <property type="nucleotide sequence ID" value="NZ_AP025730.1"/>
</dbReference>
<keyword evidence="1" id="KW-0472">Membrane</keyword>
<dbReference type="InterPro" id="IPR025746">
    <property type="entry name" value="PilX_N_dom"/>
</dbReference>
<reference evidence="4" key="1">
    <citation type="submission" date="2022-04" db="EMBL/GenBank/DDBJ databases">
        <title>Whole genome sequence of Sphaerotilus sp. FB-5.</title>
        <authorList>
            <person name="Takeda M."/>
            <person name="Narihara S."/>
            <person name="Akimoto M."/>
            <person name="Akimoto R."/>
            <person name="Nishiyashiki S."/>
            <person name="Murakami T."/>
        </authorList>
    </citation>
    <scope>NUCLEOTIDE SEQUENCE</scope>
    <source>
        <strain evidence="4">FB-5</strain>
    </source>
</reference>